<dbReference type="Pfam" id="PF07729">
    <property type="entry name" value="FCD"/>
    <property type="match status" value="1"/>
</dbReference>
<proteinExistence type="predicted"/>
<dbReference type="InterPro" id="IPR008920">
    <property type="entry name" value="TF_FadR/GntR_C"/>
</dbReference>
<sequence>MSTRPSAPNSSAPPPRHRPPLAAAVVRSLTTAIVTEEYPAGTALPPAGTLCEMYQVSRTVVREATTALAEKGLVAARQGLGTIVLDQSQWDLLDPQILDALFQRKDRLRYLDNLIQIRTTLECPMAAEAARRVTSAEAAQLSAQLRTLAGLLDDAEAYAAADIVFHDLIHRISGDTFGRAIVSSLQGRALHTSQYSGNPTRDDLELTHLAHARVHDSILAGDADAAALAMREHITNSWARRRPREP</sequence>
<evidence type="ECO:0000256" key="2">
    <source>
        <dbReference type="ARBA" id="ARBA00023125"/>
    </source>
</evidence>
<keyword evidence="3" id="KW-0804">Transcription</keyword>
<accession>A0A3A9Z795</accession>
<dbReference type="Gene3D" id="1.10.10.10">
    <property type="entry name" value="Winged helix-like DNA-binding domain superfamily/Winged helix DNA-binding domain"/>
    <property type="match status" value="1"/>
</dbReference>
<dbReference type="GO" id="GO:0003700">
    <property type="term" value="F:DNA-binding transcription factor activity"/>
    <property type="evidence" value="ECO:0007669"/>
    <property type="project" value="InterPro"/>
</dbReference>
<name>A0A3A9Z795_9ACTN</name>
<dbReference type="SMART" id="SM00895">
    <property type="entry name" value="FCD"/>
    <property type="match status" value="1"/>
</dbReference>
<dbReference type="GO" id="GO:0003677">
    <property type="term" value="F:DNA binding"/>
    <property type="evidence" value="ECO:0007669"/>
    <property type="project" value="UniProtKB-KW"/>
</dbReference>
<evidence type="ECO:0000256" key="3">
    <source>
        <dbReference type="ARBA" id="ARBA00023163"/>
    </source>
</evidence>
<gene>
    <name evidence="6" type="ORF">D7294_09530</name>
</gene>
<evidence type="ECO:0000256" key="1">
    <source>
        <dbReference type="ARBA" id="ARBA00023015"/>
    </source>
</evidence>
<evidence type="ECO:0000259" key="5">
    <source>
        <dbReference type="PROSITE" id="PS50949"/>
    </source>
</evidence>
<evidence type="ECO:0000256" key="4">
    <source>
        <dbReference type="SAM" id="MobiDB-lite"/>
    </source>
</evidence>
<dbReference type="SUPFAM" id="SSF48008">
    <property type="entry name" value="GntR ligand-binding domain-like"/>
    <property type="match status" value="1"/>
</dbReference>
<dbReference type="SUPFAM" id="SSF46785">
    <property type="entry name" value="Winged helix' DNA-binding domain"/>
    <property type="match status" value="1"/>
</dbReference>
<organism evidence="6 7">
    <name type="scientific">Streptomyces hoynatensis</name>
    <dbReference type="NCBI Taxonomy" id="1141874"/>
    <lineage>
        <taxon>Bacteria</taxon>
        <taxon>Bacillati</taxon>
        <taxon>Actinomycetota</taxon>
        <taxon>Actinomycetes</taxon>
        <taxon>Kitasatosporales</taxon>
        <taxon>Streptomycetaceae</taxon>
        <taxon>Streptomyces</taxon>
    </lineage>
</organism>
<protein>
    <submittedName>
        <fullName evidence="6">FadR family transcriptional regulator</fullName>
    </submittedName>
</protein>
<reference evidence="6 7" key="1">
    <citation type="journal article" date="2014" name="Int. J. Syst. Evol. Microbiol.">
        <title>Streptomyces hoynatensis sp. nov., isolated from deep marine sediment.</title>
        <authorList>
            <person name="Veyisoglu A."/>
            <person name="Sahin N."/>
        </authorList>
    </citation>
    <scope>NUCLEOTIDE SEQUENCE [LARGE SCALE GENOMIC DNA]</scope>
    <source>
        <strain evidence="6 7">KCTC 29097</strain>
    </source>
</reference>
<dbReference type="PANTHER" id="PTHR43537">
    <property type="entry name" value="TRANSCRIPTIONAL REGULATOR, GNTR FAMILY"/>
    <property type="match status" value="1"/>
</dbReference>
<dbReference type="PANTHER" id="PTHR43537:SF44">
    <property type="entry name" value="GNTR FAMILY REGULATORY PROTEIN"/>
    <property type="match status" value="1"/>
</dbReference>
<feature type="domain" description="HTH gntR-type" evidence="5">
    <location>
        <begin position="19"/>
        <end position="87"/>
    </location>
</feature>
<dbReference type="PRINTS" id="PR00035">
    <property type="entry name" value="HTHGNTR"/>
</dbReference>
<dbReference type="InterPro" id="IPR036390">
    <property type="entry name" value="WH_DNA-bd_sf"/>
</dbReference>
<keyword evidence="7" id="KW-1185">Reference proteome</keyword>
<evidence type="ECO:0000313" key="7">
    <source>
        <dbReference type="Proteomes" id="UP000272474"/>
    </source>
</evidence>
<dbReference type="PROSITE" id="PS50949">
    <property type="entry name" value="HTH_GNTR"/>
    <property type="match status" value="1"/>
</dbReference>
<dbReference type="InterPro" id="IPR000524">
    <property type="entry name" value="Tscrpt_reg_HTH_GntR"/>
</dbReference>
<feature type="region of interest" description="Disordered" evidence="4">
    <location>
        <begin position="1"/>
        <end position="20"/>
    </location>
</feature>
<dbReference type="Pfam" id="PF00392">
    <property type="entry name" value="GntR"/>
    <property type="match status" value="1"/>
</dbReference>
<dbReference type="SMART" id="SM00345">
    <property type="entry name" value="HTH_GNTR"/>
    <property type="match status" value="1"/>
</dbReference>
<comment type="caution">
    <text evidence="6">The sequence shown here is derived from an EMBL/GenBank/DDBJ whole genome shotgun (WGS) entry which is preliminary data.</text>
</comment>
<evidence type="ECO:0000313" key="6">
    <source>
        <dbReference type="EMBL" id="RKN43919.1"/>
    </source>
</evidence>
<dbReference type="AlphaFoldDB" id="A0A3A9Z795"/>
<dbReference type="EMBL" id="RBAL01000004">
    <property type="protein sequence ID" value="RKN43919.1"/>
    <property type="molecule type" value="Genomic_DNA"/>
</dbReference>
<keyword evidence="2" id="KW-0238">DNA-binding</keyword>
<dbReference type="InterPro" id="IPR036388">
    <property type="entry name" value="WH-like_DNA-bd_sf"/>
</dbReference>
<dbReference type="CDD" id="cd07377">
    <property type="entry name" value="WHTH_GntR"/>
    <property type="match status" value="1"/>
</dbReference>
<dbReference type="OrthoDB" id="4164516at2"/>
<dbReference type="InterPro" id="IPR011711">
    <property type="entry name" value="GntR_C"/>
</dbReference>
<dbReference type="Gene3D" id="1.20.120.530">
    <property type="entry name" value="GntR ligand-binding domain-like"/>
    <property type="match status" value="1"/>
</dbReference>
<keyword evidence="1" id="KW-0805">Transcription regulation</keyword>
<feature type="compositionally biased region" description="Low complexity" evidence="4">
    <location>
        <begin position="1"/>
        <end position="10"/>
    </location>
</feature>
<dbReference type="Proteomes" id="UP000272474">
    <property type="component" value="Unassembled WGS sequence"/>
</dbReference>